<dbReference type="OrthoDB" id="3896938at2"/>
<evidence type="ECO:0000313" key="3">
    <source>
        <dbReference type="Proteomes" id="UP000272528"/>
    </source>
</evidence>
<evidence type="ECO:0000259" key="1">
    <source>
        <dbReference type="Pfam" id="PF08241"/>
    </source>
</evidence>
<dbReference type="Proteomes" id="UP000272528">
    <property type="component" value="Chromosome"/>
</dbReference>
<organism evidence="2 3">
    <name type="scientific">Paenibacillus albus</name>
    <dbReference type="NCBI Taxonomy" id="2495582"/>
    <lineage>
        <taxon>Bacteria</taxon>
        <taxon>Bacillati</taxon>
        <taxon>Bacillota</taxon>
        <taxon>Bacilli</taxon>
        <taxon>Bacillales</taxon>
        <taxon>Paenibacillaceae</taxon>
        <taxon>Paenibacillus</taxon>
    </lineage>
</organism>
<keyword evidence="2" id="KW-0808">Transferase</keyword>
<sequence length="222" mass="25268">MNQLTEEQYVSRFVRKDDAALRHFVYSLPYEWWSRPYEYAWCSLFVEPTDTVLDAACGISHPFKFHLANHARRTFACDLDPRITSFPSILKEVALDIGEAAAAAVTSTYEEGSITLNQASITDLPYENQLFDKIFCISVLEHLTPADALLALKEFERTLRADGVIVITLDYPAVNLSYFHSIVRQAGLEFYSSFDTAMTGNSLRTEYWGGIHCFRALLRKQS</sequence>
<proteinExistence type="predicted"/>
<feature type="domain" description="Methyltransferase type 11" evidence="1">
    <location>
        <begin position="92"/>
        <end position="167"/>
    </location>
</feature>
<dbReference type="AlphaFoldDB" id="A0A3Q8X6U4"/>
<evidence type="ECO:0000313" key="2">
    <source>
        <dbReference type="EMBL" id="AZN41021.1"/>
    </source>
</evidence>
<dbReference type="InterPro" id="IPR013216">
    <property type="entry name" value="Methyltransf_11"/>
</dbReference>
<dbReference type="InterPro" id="IPR029063">
    <property type="entry name" value="SAM-dependent_MTases_sf"/>
</dbReference>
<keyword evidence="2" id="KW-0489">Methyltransferase</keyword>
<dbReference type="SUPFAM" id="SSF53335">
    <property type="entry name" value="S-adenosyl-L-methionine-dependent methyltransferases"/>
    <property type="match status" value="1"/>
</dbReference>
<dbReference type="CDD" id="cd02440">
    <property type="entry name" value="AdoMet_MTases"/>
    <property type="match status" value="1"/>
</dbReference>
<protein>
    <submittedName>
        <fullName evidence="2">Class I SAM-dependent methyltransferase</fullName>
    </submittedName>
</protein>
<accession>A0A3Q8X6U4</accession>
<dbReference type="EMBL" id="CP034437">
    <property type="protein sequence ID" value="AZN41021.1"/>
    <property type="molecule type" value="Genomic_DNA"/>
</dbReference>
<dbReference type="GO" id="GO:0008757">
    <property type="term" value="F:S-adenosylmethionine-dependent methyltransferase activity"/>
    <property type="evidence" value="ECO:0007669"/>
    <property type="project" value="InterPro"/>
</dbReference>
<dbReference type="RefSeq" id="WP_126016673.1">
    <property type="nucleotide sequence ID" value="NZ_CP034437.1"/>
</dbReference>
<dbReference type="Gene3D" id="3.40.50.150">
    <property type="entry name" value="Vaccinia Virus protein VP39"/>
    <property type="match status" value="1"/>
</dbReference>
<keyword evidence="3" id="KW-1185">Reference proteome</keyword>
<dbReference type="Pfam" id="PF08241">
    <property type="entry name" value="Methyltransf_11"/>
    <property type="match status" value="1"/>
</dbReference>
<name>A0A3Q8X6U4_9BACL</name>
<dbReference type="KEGG" id="palb:EJC50_16125"/>
<dbReference type="GO" id="GO:0032259">
    <property type="term" value="P:methylation"/>
    <property type="evidence" value="ECO:0007669"/>
    <property type="project" value="UniProtKB-KW"/>
</dbReference>
<reference evidence="3" key="1">
    <citation type="submission" date="2018-12" db="EMBL/GenBank/DDBJ databases">
        <title>Genome sequence of Peanibacillus sp.</title>
        <authorList>
            <person name="Subramani G."/>
            <person name="Srinivasan S."/>
            <person name="Kim M.K."/>
        </authorList>
    </citation>
    <scope>NUCLEOTIDE SEQUENCE [LARGE SCALE GENOMIC DNA]</scope>
    <source>
        <strain evidence="3">18JY67-1</strain>
    </source>
</reference>
<gene>
    <name evidence="2" type="ORF">EJC50_16125</name>
</gene>